<proteinExistence type="predicted"/>
<dbReference type="AlphaFoldDB" id="A0A426Y7F9"/>
<protein>
    <submittedName>
        <fullName evidence="1">Uncharacterized protein</fullName>
    </submittedName>
</protein>
<dbReference type="EMBL" id="AMZH03014426">
    <property type="protein sequence ID" value="RRT47662.1"/>
    <property type="molecule type" value="Genomic_DNA"/>
</dbReference>
<comment type="caution">
    <text evidence="1">The sequence shown here is derived from an EMBL/GenBank/DDBJ whole genome shotgun (WGS) entry which is preliminary data.</text>
</comment>
<organism evidence="1 2">
    <name type="scientific">Ensete ventricosum</name>
    <name type="common">Abyssinian banana</name>
    <name type="synonym">Musa ensete</name>
    <dbReference type="NCBI Taxonomy" id="4639"/>
    <lineage>
        <taxon>Eukaryota</taxon>
        <taxon>Viridiplantae</taxon>
        <taxon>Streptophyta</taxon>
        <taxon>Embryophyta</taxon>
        <taxon>Tracheophyta</taxon>
        <taxon>Spermatophyta</taxon>
        <taxon>Magnoliopsida</taxon>
        <taxon>Liliopsida</taxon>
        <taxon>Zingiberales</taxon>
        <taxon>Musaceae</taxon>
        <taxon>Ensete</taxon>
    </lineage>
</organism>
<name>A0A426Y7F9_ENSVE</name>
<dbReference type="Proteomes" id="UP000287651">
    <property type="component" value="Unassembled WGS sequence"/>
</dbReference>
<evidence type="ECO:0000313" key="1">
    <source>
        <dbReference type="EMBL" id="RRT47662.1"/>
    </source>
</evidence>
<accession>A0A426Y7F9</accession>
<sequence>MVALRRMAGAGHESGTVATVSSMDHGNPLRSRATCRCLSSALRSPALFNSSTACIVHVSYVVHIYCVSVPGWKMDDSRGLNMGWSEDKSVQTLEDSCSLHAAVAGWLAGWPEDSPINFFRSDDHFIHQVATTIVHEVAVGYLPSSYVLEQSPEQSDLCDVMTEADTNLVS</sequence>
<evidence type="ECO:0000313" key="2">
    <source>
        <dbReference type="Proteomes" id="UP000287651"/>
    </source>
</evidence>
<gene>
    <name evidence="1" type="ORF">B296_00049620</name>
</gene>
<reference evidence="1 2" key="1">
    <citation type="journal article" date="2014" name="Agronomy (Basel)">
        <title>A Draft Genome Sequence for Ensete ventricosum, the Drought-Tolerant Tree Against Hunger.</title>
        <authorList>
            <person name="Harrison J."/>
            <person name="Moore K.A."/>
            <person name="Paszkiewicz K."/>
            <person name="Jones T."/>
            <person name="Grant M."/>
            <person name="Ambacheew D."/>
            <person name="Muzemil S."/>
            <person name="Studholme D.J."/>
        </authorList>
    </citation>
    <scope>NUCLEOTIDE SEQUENCE [LARGE SCALE GENOMIC DNA]</scope>
</reference>